<protein>
    <submittedName>
        <fullName evidence="1">Uncharacterized protein</fullName>
    </submittedName>
</protein>
<evidence type="ECO:0000313" key="2">
    <source>
        <dbReference type="Proteomes" id="UP000010799"/>
    </source>
</evidence>
<evidence type="ECO:0000313" key="1">
    <source>
        <dbReference type="EMBL" id="AGA64459.1"/>
    </source>
</evidence>
<organism evidence="1 2">
    <name type="scientific">Liberibacter crescens (strain BT-1)</name>
    <dbReference type="NCBI Taxonomy" id="1215343"/>
    <lineage>
        <taxon>Bacteria</taxon>
        <taxon>Pseudomonadati</taxon>
        <taxon>Pseudomonadota</taxon>
        <taxon>Alphaproteobacteria</taxon>
        <taxon>Hyphomicrobiales</taxon>
        <taxon>Rhizobiaceae</taxon>
        <taxon>Liberibacter</taxon>
    </lineage>
</organism>
<keyword evidence="2" id="KW-1185">Reference proteome</keyword>
<dbReference type="KEGG" id="lcc:B488_04670"/>
<dbReference type="HOGENOM" id="CLU_2991264_0_0_5"/>
<dbReference type="RefSeq" id="WP_015272886.1">
    <property type="nucleotide sequence ID" value="NC_019907.1"/>
</dbReference>
<dbReference type="AlphaFoldDB" id="L0ESH6"/>
<reference evidence="1 2" key="1">
    <citation type="journal article" date="2012" name="Stand. Genomic Sci.">
        <title>Complete genome sequence of Liberibacter crescens BT-1.</title>
        <authorList>
            <person name="Leonard M.T."/>
            <person name="Fagen J.R."/>
            <person name="Davis-Richardson A.G."/>
            <person name="Davis M.J."/>
            <person name="Triplett E.W."/>
        </authorList>
    </citation>
    <scope>NUCLEOTIDE SEQUENCE [LARGE SCALE GENOMIC DNA]</scope>
    <source>
        <strain evidence="1 2">BT-1</strain>
    </source>
</reference>
<accession>L0ESH6</accession>
<dbReference type="PATRIC" id="fig|1215343.11.peg.476"/>
<proteinExistence type="predicted"/>
<sequence>MTKTAFIRQLDLQRIARVAKEEHVMCELVSENMTLRVYPEFIVPSLETKKEEEDFIL</sequence>
<dbReference type="EMBL" id="CP003789">
    <property type="protein sequence ID" value="AGA64459.1"/>
    <property type="molecule type" value="Genomic_DNA"/>
</dbReference>
<name>L0ESH6_LIBCB</name>
<dbReference type="Proteomes" id="UP000010799">
    <property type="component" value="Chromosome"/>
</dbReference>
<dbReference type="STRING" id="1215343.B488_04670"/>
<gene>
    <name evidence="1" type="ordered locus">B488_04670</name>
</gene>